<accession>A0ABS5VZX6</accession>
<organism evidence="3 4">
    <name type="scientific">Chryseosolibacter indicus</name>
    <dbReference type="NCBI Taxonomy" id="2782351"/>
    <lineage>
        <taxon>Bacteria</taxon>
        <taxon>Pseudomonadati</taxon>
        <taxon>Bacteroidota</taxon>
        <taxon>Cytophagia</taxon>
        <taxon>Cytophagales</taxon>
        <taxon>Chryseotaleaceae</taxon>
        <taxon>Chryseosolibacter</taxon>
    </lineage>
</organism>
<evidence type="ECO:0000259" key="2">
    <source>
        <dbReference type="PROSITE" id="PS51154"/>
    </source>
</evidence>
<comment type="catalytic activity">
    <reaction evidence="1">
        <text>an N-(ADP-alpha-D-ribosyl)-thymidine in DNA + H2O = a thymidine in DNA + ADP-D-ribose</text>
        <dbReference type="Rhea" id="RHEA:71655"/>
        <dbReference type="Rhea" id="RHEA-COMP:13556"/>
        <dbReference type="Rhea" id="RHEA-COMP:18051"/>
        <dbReference type="ChEBI" id="CHEBI:15377"/>
        <dbReference type="ChEBI" id="CHEBI:57967"/>
        <dbReference type="ChEBI" id="CHEBI:137386"/>
        <dbReference type="ChEBI" id="CHEBI:191199"/>
    </reaction>
    <physiologicalReaction direction="left-to-right" evidence="1">
        <dbReference type="Rhea" id="RHEA:71656"/>
    </physiologicalReaction>
</comment>
<dbReference type="PANTHER" id="PTHR12521">
    <property type="entry name" value="PROTEIN C6ORF130"/>
    <property type="match status" value="1"/>
</dbReference>
<comment type="caution">
    <text evidence="3">The sequence shown here is derived from an EMBL/GenBank/DDBJ whole genome shotgun (WGS) entry which is preliminary data.</text>
</comment>
<reference evidence="3 4" key="1">
    <citation type="submission" date="2021-05" db="EMBL/GenBank/DDBJ databases">
        <title>A Polyphasic approach of four new species of the genus Ohtaekwangia: Ohtaekwangia histidinii sp. nov., Ohtaekwangia cretensis sp. nov., Ohtaekwangia indiensis sp. nov., Ohtaekwangia reichenbachii sp. nov. from diverse environment.</title>
        <authorList>
            <person name="Octaviana S."/>
        </authorList>
    </citation>
    <scope>NUCLEOTIDE SEQUENCE [LARGE SCALE GENOMIC DNA]</scope>
    <source>
        <strain evidence="3 4">PWU20</strain>
    </source>
</reference>
<evidence type="ECO:0000313" key="3">
    <source>
        <dbReference type="EMBL" id="MBT1706415.1"/>
    </source>
</evidence>
<dbReference type="PROSITE" id="PS51154">
    <property type="entry name" value="MACRO"/>
    <property type="match status" value="1"/>
</dbReference>
<dbReference type="SMART" id="SM00506">
    <property type="entry name" value="A1pp"/>
    <property type="match status" value="1"/>
</dbReference>
<dbReference type="Proteomes" id="UP000772618">
    <property type="component" value="Unassembled WGS sequence"/>
</dbReference>
<evidence type="ECO:0000256" key="1">
    <source>
        <dbReference type="ARBA" id="ARBA00035885"/>
    </source>
</evidence>
<dbReference type="InterPro" id="IPR050892">
    <property type="entry name" value="ADP-ribose_metab_enzymes"/>
</dbReference>
<name>A0ABS5VZX6_9BACT</name>
<dbReference type="InterPro" id="IPR043472">
    <property type="entry name" value="Macro_dom-like"/>
</dbReference>
<dbReference type="Gene3D" id="3.40.220.10">
    <property type="entry name" value="Leucine Aminopeptidase, subunit E, domain 1"/>
    <property type="match status" value="1"/>
</dbReference>
<proteinExistence type="predicted"/>
<evidence type="ECO:0000313" key="4">
    <source>
        <dbReference type="Proteomes" id="UP000772618"/>
    </source>
</evidence>
<protein>
    <recommendedName>
        <fullName evidence="2">Macro domain-containing protein</fullName>
    </recommendedName>
</protein>
<keyword evidence="4" id="KW-1185">Reference proteome</keyword>
<gene>
    <name evidence="3" type="ORF">KK060_24265</name>
</gene>
<dbReference type="SUPFAM" id="SSF52949">
    <property type="entry name" value="Macro domain-like"/>
    <property type="match status" value="1"/>
</dbReference>
<dbReference type="InterPro" id="IPR002589">
    <property type="entry name" value="Macro_dom"/>
</dbReference>
<dbReference type="EMBL" id="JAHESD010000110">
    <property type="protein sequence ID" value="MBT1706415.1"/>
    <property type="molecule type" value="Genomic_DNA"/>
</dbReference>
<dbReference type="PANTHER" id="PTHR12521:SF0">
    <property type="entry name" value="ADP-RIBOSE GLYCOHYDROLASE OARD1"/>
    <property type="match status" value="1"/>
</dbReference>
<feature type="domain" description="Macro" evidence="2">
    <location>
        <begin position="1"/>
        <end position="156"/>
    </location>
</feature>
<dbReference type="CDD" id="cd02901">
    <property type="entry name" value="Macro_Poa1p-like"/>
    <property type="match status" value="1"/>
</dbReference>
<sequence>MEIKYVKGDATQPIGQGNKIIVHVCNDVGGWGKGFVIAISKRWKEPETKYREWSKDGKNFELGEVQFVQVEPTIWIANLIGQHDIKKGKDGSPPIRYGAIRKGLAKVSVFAREIKGSVHMPRIGCGLAGGTWDQIEPALSHELTGAGVETVVYDFE</sequence>